<comment type="caution">
    <text evidence="2">The sequence shown here is derived from an EMBL/GenBank/DDBJ whole genome shotgun (WGS) entry which is preliminary data.</text>
</comment>
<feature type="region of interest" description="Disordered" evidence="1">
    <location>
        <begin position="1"/>
        <end position="21"/>
    </location>
</feature>
<name>A0A2P8PYK9_9ACTN</name>
<dbReference type="EMBL" id="PYBJ01000027">
    <property type="protein sequence ID" value="PSM39079.1"/>
    <property type="molecule type" value="Genomic_DNA"/>
</dbReference>
<protein>
    <submittedName>
        <fullName evidence="2">Uncharacterized protein</fullName>
    </submittedName>
</protein>
<organism evidence="2 3">
    <name type="scientific">Streptomyces dioscori</name>
    <dbReference type="NCBI Taxonomy" id="2109333"/>
    <lineage>
        <taxon>Bacteria</taxon>
        <taxon>Bacillati</taxon>
        <taxon>Actinomycetota</taxon>
        <taxon>Actinomycetes</taxon>
        <taxon>Kitasatosporales</taxon>
        <taxon>Streptomycetaceae</taxon>
        <taxon>Streptomyces</taxon>
        <taxon>Streptomyces aurantiacus group</taxon>
    </lineage>
</organism>
<evidence type="ECO:0000256" key="1">
    <source>
        <dbReference type="SAM" id="MobiDB-lite"/>
    </source>
</evidence>
<sequence length="99" mass="9695">MVEGEESAVRGRGRGGAQKAGSLTGYVEAGRQLFLGAGVLLGGDVAGQEAGDGRAGRAAADAVVTARAATERPFRCATSEGTSSNALNAAAACRQLGSA</sequence>
<evidence type="ECO:0000313" key="2">
    <source>
        <dbReference type="EMBL" id="PSM39079.1"/>
    </source>
</evidence>
<accession>A0A2P8PYK9</accession>
<dbReference type="AlphaFoldDB" id="A0A2P8PYK9"/>
<keyword evidence="3" id="KW-1185">Reference proteome</keyword>
<proteinExistence type="predicted"/>
<evidence type="ECO:0000313" key="3">
    <source>
        <dbReference type="Proteomes" id="UP000240429"/>
    </source>
</evidence>
<dbReference type="Proteomes" id="UP000240429">
    <property type="component" value="Unassembled WGS sequence"/>
</dbReference>
<reference evidence="2 3" key="1">
    <citation type="submission" date="2018-03" db="EMBL/GenBank/DDBJ databases">
        <title>Streptomyces dioscori sp. nov., a novel endophytic actinobacterium isolated from bulbil of Dioscorea bulbifera L.</title>
        <authorList>
            <person name="Zhikuan W."/>
        </authorList>
    </citation>
    <scope>NUCLEOTIDE SEQUENCE [LARGE SCALE GENOMIC DNA]</scope>
    <source>
        <strain evidence="2 3">A217</strain>
    </source>
</reference>
<gene>
    <name evidence="2" type="ORF">C6Y14_34260</name>
</gene>